<reference evidence="2 3" key="1">
    <citation type="submission" date="2023-08" db="EMBL/GenBank/DDBJ databases">
        <title>Microbacterium psychrotolerans sp. nov., a psychrotolerant bacterium isolated from soil in Heilongjiang Province, China.</title>
        <authorList>
            <person name="An P."/>
            <person name="Zhao D."/>
            <person name="Xiang H."/>
        </authorList>
    </citation>
    <scope>NUCLEOTIDE SEQUENCE [LARGE SCALE GENOMIC DNA]</scope>
    <source>
        <strain evidence="2 3">QXD-8</strain>
    </source>
</reference>
<feature type="transmembrane region" description="Helical" evidence="1">
    <location>
        <begin position="97"/>
        <end position="116"/>
    </location>
</feature>
<gene>
    <name evidence="2" type="ORF">Q9R08_11470</name>
</gene>
<keyword evidence="1" id="KW-1133">Transmembrane helix</keyword>
<sequence length="164" mass="16890">MSPSRTKPRSVQSVARVAYAVVAVLPPAILIVFLVGSLFFSGGQVSATMEPKWGIVWAYPLFVVPTVLLVALGAVLVVLAIILAATAREADVPGLRGLLGPTAASIVAAVGFALLAPDGGTRTGDVTFGDQWQAAVVSSVALIILLVGIAVARTRSEDRQSTAR</sequence>
<feature type="transmembrane region" description="Helical" evidence="1">
    <location>
        <begin position="20"/>
        <end position="41"/>
    </location>
</feature>
<comment type="caution">
    <text evidence="2">The sequence shown here is derived from an EMBL/GenBank/DDBJ whole genome shotgun (WGS) entry which is preliminary data.</text>
</comment>
<dbReference type="Proteomes" id="UP001235133">
    <property type="component" value="Unassembled WGS sequence"/>
</dbReference>
<proteinExistence type="predicted"/>
<evidence type="ECO:0000313" key="3">
    <source>
        <dbReference type="Proteomes" id="UP001235133"/>
    </source>
</evidence>
<name>A0ABU0Z220_9MICO</name>
<evidence type="ECO:0000313" key="2">
    <source>
        <dbReference type="EMBL" id="MDQ7878597.1"/>
    </source>
</evidence>
<evidence type="ECO:0000256" key="1">
    <source>
        <dbReference type="SAM" id="Phobius"/>
    </source>
</evidence>
<feature type="transmembrane region" description="Helical" evidence="1">
    <location>
        <begin position="132"/>
        <end position="152"/>
    </location>
</feature>
<dbReference type="EMBL" id="JAVFWO010000003">
    <property type="protein sequence ID" value="MDQ7878597.1"/>
    <property type="molecule type" value="Genomic_DNA"/>
</dbReference>
<feature type="transmembrane region" description="Helical" evidence="1">
    <location>
        <begin position="61"/>
        <end position="85"/>
    </location>
</feature>
<protein>
    <submittedName>
        <fullName evidence="2">Uncharacterized protein</fullName>
    </submittedName>
</protein>
<keyword evidence="1" id="KW-0812">Transmembrane</keyword>
<dbReference type="RefSeq" id="WP_308868148.1">
    <property type="nucleotide sequence ID" value="NZ_JAVFWO010000003.1"/>
</dbReference>
<organism evidence="2 3">
    <name type="scientific">Microbacterium psychrotolerans</name>
    <dbReference type="NCBI Taxonomy" id="3068321"/>
    <lineage>
        <taxon>Bacteria</taxon>
        <taxon>Bacillati</taxon>
        <taxon>Actinomycetota</taxon>
        <taxon>Actinomycetes</taxon>
        <taxon>Micrococcales</taxon>
        <taxon>Microbacteriaceae</taxon>
        <taxon>Microbacterium</taxon>
    </lineage>
</organism>
<keyword evidence="1" id="KW-0472">Membrane</keyword>
<keyword evidence="3" id="KW-1185">Reference proteome</keyword>
<accession>A0ABU0Z220</accession>